<dbReference type="InterPro" id="IPR005764">
    <property type="entry name" value="Ade_phspho_trans"/>
</dbReference>
<dbReference type="NCBIfam" id="NF002636">
    <property type="entry name" value="PRK02304.1-5"/>
    <property type="match status" value="1"/>
</dbReference>
<comment type="catalytic activity">
    <reaction evidence="1 12">
        <text>AMP + diphosphate = 5-phospho-alpha-D-ribose 1-diphosphate + adenine</text>
        <dbReference type="Rhea" id="RHEA:16609"/>
        <dbReference type="ChEBI" id="CHEBI:16708"/>
        <dbReference type="ChEBI" id="CHEBI:33019"/>
        <dbReference type="ChEBI" id="CHEBI:58017"/>
        <dbReference type="ChEBI" id="CHEBI:456215"/>
        <dbReference type="EC" id="2.4.2.7"/>
    </reaction>
</comment>
<proteinExistence type="inferred from homology"/>
<reference evidence="14 15" key="1">
    <citation type="journal article" date="2011" name="J. Bacteriol.">
        <title>Genome sequence of the nonpathogenic Listeria monocytogenes serovar 4a strain M7.</title>
        <authorList>
            <person name="Chen J."/>
            <person name="Xia Y."/>
            <person name="Cheng C."/>
            <person name="Fang C."/>
            <person name="Shan Y."/>
            <person name="Jin G."/>
            <person name="Fang W."/>
        </authorList>
    </citation>
    <scope>NUCLEOTIDE SEQUENCE [LARGE SCALE GENOMIC DNA]</scope>
    <source>
        <strain evidence="14 15">M7</strain>
    </source>
</reference>
<evidence type="ECO:0000256" key="5">
    <source>
        <dbReference type="ARBA" id="ARBA00008391"/>
    </source>
</evidence>
<evidence type="ECO:0000256" key="12">
    <source>
        <dbReference type="HAMAP-Rule" id="MF_00004"/>
    </source>
</evidence>
<comment type="subcellular location">
    <subcellularLocation>
        <location evidence="3 12">Cytoplasm</location>
    </subcellularLocation>
</comment>
<evidence type="ECO:0000256" key="3">
    <source>
        <dbReference type="ARBA" id="ARBA00004496"/>
    </source>
</evidence>
<dbReference type="CDD" id="cd06223">
    <property type="entry name" value="PRTases_typeI"/>
    <property type="match status" value="1"/>
</dbReference>
<evidence type="ECO:0000313" key="14">
    <source>
        <dbReference type="EMBL" id="AEH92615.1"/>
    </source>
</evidence>
<dbReference type="PANTHER" id="PTHR32315:SF3">
    <property type="entry name" value="ADENINE PHOSPHORIBOSYLTRANSFERASE"/>
    <property type="match status" value="1"/>
</dbReference>
<dbReference type="InterPro" id="IPR029057">
    <property type="entry name" value="PRTase-like"/>
</dbReference>
<gene>
    <name evidence="12 14" type="primary">apt</name>
    <name evidence="14" type="ordered locus">LMM7_1610</name>
</gene>
<dbReference type="Pfam" id="PF00156">
    <property type="entry name" value="Pribosyltran"/>
    <property type="match status" value="1"/>
</dbReference>
<accession>A0A0E0UXA0</accession>
<evidence type="ECO:0000256" key="2">
    <source>
        <dbReference type="ARBA" id="ARBA00003968"/>
    </source>
</evidence>
<dbReference type="GeneID" id="87012124"/>
<dbReference type="InterPro" id="IPR000836">
    <property type="entry name" value="PRTase_dom"/>
</dbReference>
<dbReference type="GO" id="GO:0005737">
    <property type="term" value="C:cytoplasm"/>
    <property type="evidence" value="ECO:0007669"/>
    <property type="project" value="UniProtKB-SubCell"/>
</dbReference>
<dbReference type="NCBIfam" id="TIGR01090">
    <property type="entry name" value="apt"/>
    <property type="match status" value="1"/>
</dbReference>
<keyword evidence="11 12" id="KW-0660">Purine salvage</keyword>
<name>A0A0E0UXA0_LISMM</name>
<dbReference type="EMBL" id="CP002816">
    <property type="protein sequence ID" value="AEH92615.1"/>
    <property type="molecule type" value="Genomic_DNA"/>
</dbReference>
<keyword evidence="9 12" id="KW-0328">Glycosyltransferase</keyword>
<dbReference type="EC" id="2.4.2.7" evidence="7 12"/>
<comment type="similarity">
    <text evidence="5 12">Belongs to the purine/pyrimidine phosphoribosyltransferase family.</text>
</comment>
<comment type="pathway">
    <text evidence="4 12">Purine metabolism; AMP biosynthesis via salvage pathway; AMP from adenine: step 1/1.</text>
</comment>
<dbReference type="NCBIfam" id="NF002633">
    <property type="entry name" value="PRK02304.1-2"/>
    <property type="match status" value="1"/>
</dbReference>
<dbReference type="PATRIC" id="fig|1030009.3.peg.1598"/>
<evidence type="ECO:0000259" key="13">
    <source>
        <dbReference type="Pfam" id="PF00156"/>
    </source>
</evidence>
<dbReference type="PANTHER" id="PTHR32315">
    <property type="entry name" value="ADENINE PHOSPHORIBOSYLTRANSFERASE"/>
    <property type="match status" value="1"/>
</dbReference>
<sequence length="173" mass="19182">MEIKDLQDYVAIVNDWPKKGIVFKDITPLMNDGEAYRFATDKIVEYAKELKIDIIVGPEARGFIIGCPVAYALGIGFAPVRKPGKLPRETIEMEYDLEYGTNKLSMHSDAIKPGQRVLITDDLLATGGTIEATIKLVEELGGIVAGCAFLIELKELEGHKKLNGYDRLILMQL</sequence>
<dbReference type="HAMAP" id="MF_00004">
    <property type="entry name" value="Aden_phosphoribosyltr"/>
    <property type="match status" value="1"/>
</dbReference>
<evidence type="ECO:0000256" key="1">
    <source>
        <dbReference type="ARBA" id="ARBA00000868"/>
    </source>
</evidence>
<protein>
    <recommendedName>
        <fullName evidence="7 12">Adenine phosphoribosyltransferase</fullName>
        <shortName evidence="12">APRT</shortName>
        <ecNumber evidence="7 12">2.4.2.7</ecNumber>
    </recommendedName>
</protein>
<evidence type="ECO:0000313" key="15">
    <source>
        <dbReference type="Proteomes" id="UP000000486"/>
    </source>
</evidence>
<evidence type="ECO:0000256" key="6">
    <source>
        <dbReference type="ARBA" id="ARBA00011738"/>
    </source>
</evidence>
<evidence type="ECO:0000256" key="8">
    <source>
        <dbReference type="ARBA" id="ARBA00022490"/>
    </source>
</evidence>
<keyword evidence="10 12" id="KW-0808">Transferase</keyword>
<dbReference type="GO" id="GO:0002055">
    <property type="term" value="F:adenine binding"/>
    <property type="evidence" value="ECO:0007669"/>
    <property type="project" value="TreeGrafter"/>
</dbReference>
<evidence type="ECO:0000256" key="10">
    <source>
        <dbReference type="ARBA" id="ARBA00022679"/>
    </source>
</evidence>
<dbReference type="Gene3D" id="3.40.50.2020">
    <property type="match status" value="1"/>
</dbReference>
<dbReference type="SMR" id="A0A0E0UXA0"/>
<keyword evidence="8 12" id="KW-0963">Cytoplasm</keyword>
<organism evidence="14 15">
    <name type="scientific">Listeria monocytogenes serotype 4a (strain M7)</name>
    <dbReference type="NCBI Taxonomy" id="1030009"/>
    <lineage>
        <taxon>Bacteria</taxon>
        <taxon>Bacillati</taxon>
        <taxon>Bacillota</taxon>
        <taxon>Bacilli</taxon>
        <taxon>Bacillales</taxon>
        <taxon>Listeriaceae</taxon>
        <taxon>Listeria</taxon>
    </lineage>
</organism>
<dbReference type="InterPro" id="IPR050054">
    <property type="entry name" value="UPRTase/APRTase"/>
</dbReference>
<dbReference type="HOGENOM" id="CLU_063339_3_0_9"/>
<comment type="function">
    <text evidence="2 12">Catalyzes a salvage reaction resulting in the formation of AMP, that is energically less costly than de novo synthesis.</text>
</comment>
<dbReference type="NCBIfam" id="NF002634">
    <property type="entry name" value="PRK02304.1-3"/>
    <property type="match status" value="1"/>
</dbReference>
<evidence type="ECO:0000256" key="9">
    <source>
        <dbReference type="ARBA" id="ARBA00022676"/>
    </source>
</evidence>
<dbReference type="Proteomes" id="UP000000486">
    <property type="component" value="Chromosome"/>
</dbReference>
<dbReference type="AlphaFoldDB" id="A0A0E0UXA0"/>
<dbReference type="GO" id="GO:0003999">
    <property type="term" value="F:adenine phosphoribosyltransferase activity"/>
    <property type="evidence" value="ECO:0007669"/>
    <property type="project" value="UniProtKB-UniRule"/>
</dbReference>
<dbReference type="FunFam" id="3.40.50.2020:FF:000004">
    <property type="entry name" value="Adenine phosphoribosyltransferase"/>
    <property type="match status" value="1"/>
</dbReference>
<dbReference type="GO" id="GO:0006168">
    <property type="term" value="P:adenine salvage"/>
    <property type="evidence" value="ECO:0007669"/>
    <property type="project" value="InterPro"/>
</dbReference>
<evidence type="ECO:0000256" key="4">
    <source>
        <dbReference type="ARBA" id="ARBA00004659"/>
    </source>
</evidence>
<dbReference type="UniPathway" id="UPA00588">
    <property type="reaction ID" value="UER00646"/>
</dbReference>
<dbReference type="SUPFAM" id="SSF53271">
    <property type="entry name" value="PRTase-like"/>
    <property type="match status" value="1"/>
</dbReference>
<evidence type="ECO:0000256" key="11">
    <source>
        <dbReference type="ARBA" id="ARBA00022726"/>
    </source>
</evidence>
<dbReference type="GO" id="GO:0016208">
    <property type="term" value="F:AMP binding"/>
    <property type="evidence" value="ECO:0007669"/>
    <property type="project" value="TreeGrafter"/>
</dbReference>
<dbReference type="RefSeq" id="WP_003727399.1">
    <property type="nucleotide sequence ID" value="NC_017537.1"/>
</dbReference>
<dbReference type="GO" id="GO:0044209">
    <property type="term" value="P:AMP salvage"/>
    <property type="evidence" value="ECO:0007669"/>
    <property type="project" value="UniProtKB-UniRule"/>
</dbReference>
<dbReference type="KEGG" id="lmq:LMM7_1610"/>
<comment type="subunit">
    <text evidence="6 12">Homodimer.</text>
</comment>
<feature type="domain" description="Phosphoribosyltransferase" evidence="13">
    <location>
        <begin position="36"/>
        <end position="159"/>
    </location>
</feature>
<dbReference type="GO" id="GO:0006166">
    <property type="term" value="P:purine ribonucleoside salvage"/>
    <property type="evidence" value="ECO:0007669"/>
    <property type="project" value="UniProtKB-UniRule"/>
</dbReference>
<evidence type="ECO:0000256" key="7">
    <source>
        <dbReference type="ARBA" id="ARBA00011893"/>
    </source>
</evidence>